<protein>
    <submittedName>
        <fullName evidence="1">Uncharacterized protein</fullName>
    </submittedName>
</protein>
<organism evidence="1 2">
    <name type="scientific">Spiromyces aspiralis</name>
    <dbReference type="NCBI Taxonomy" id="68401"/>
    <lineage>
        <taxon>Eukaryota</taxon>
        <taxon>Fungi</taxon>
        <taxon>Fungi incertae sedis</taxon>
        <taxon>Zoopagomycota</taxon>
        <taxon>Kickxellomycotina</taxon>
        <taxon>Kickxellomycetes</taxon>
        <taxon>Kickxellales</taxon>
        <taxon>Kickxellaceae</taxon>
        <taxon>Spiromyces</taxon>
    </lineage>
</organism>
<name>A0ACC1H660_9FUNG</name>
<gene>
    <name evidence="1" type="ORF">EV182_008856</name>
</gene>
<proteinExistence type="predicted"/>
<evidence type="ECO:0000313" key="2">
    <source>
        <dbReference type="Proteomes" id="UP001145114"/>
    </source>
</evidence>
<feature type="non-terminal residue" evidence="1">
    <location>
        <position position="130"/>
    </location>
</feature>
<sequence>ADSRTVKDAANVLARHFPRLGFGRRRSTASSTTGSDGASMRVTGDVVSVSTNDWITFVRDNKLLIDKTKLLLDVMDDYSSDVILRPPRFGKTMFLRMAHDFLNVARTDEEFAERKRIFKGMSVHSADPTF</sequence>
<dbReference type="EMBL" id="JAMZIH010010085">
    <property type="protein sequence ID" value="KAJ1669226.1"/>
    <property type="molecule type" value="Genomic_DNA"/>
</dbReference>
<comment type="caution">
    <text evidence="1">The sequence shown here is derived from an EMBL/GenBank/DDBJ whole genome shotgun (WGS) entry which is preliminary data.</text>
</comment>
<evidence type="ECO:0000313" key="1">
    <source>
        <dbReference type="EMBL" id="KAJ1669226.1"/>
    </source>
</evidence>
<keyword evidence="2" id="KW-1185">Reference proteome</keyword>
<reference evidence="1" key="1">
    <citation type="submission" date="2022-06" db="EMBL/GenBank/DDBJ databases">
        <title>Phylogenomic reconstructions and comparative analyses of Kickxellomycotina fungi.</title>
        <authorList>
            <person name="Reynolds N.K."/>
            <person name="Stajich J.E."/>
            <person name="Barry K."/>
            <person name="Grigoriev I.V."/>
            <person name="Crous P."/>
            <person name="Smith M.E."/>
        </authorList>
    </citation>
    <scope>NUCLEOTIDE SEQUENCE</scope>
    <source>
        <strain evidence="1">RSA 2271</strain>
    </source>
</reference>
<feature type="non-terminal residue" evidence="1">
    <location>
        <position position="1"/>
    </location>
</feature>
<accession>A0ACC1H660</accession>
<dbReference type="Proteomes" id="UP001145114">
    <property type="component" value="Unassembled WGS sequence"/>
</dbReference>